<evidence type="ECO:0000313" key="1">
    <source>
        <dbReference type="EMBL" id="MDT2982981.1"/>
    </source>
</evidence>
<dbReference type="EMBL" id="QRMZ01000012">
    <property type="protein sequence ID" value="RHK06097.1"/>
    <property type="molecule type" value="Genomic_DNA"/>
</dbReference>
<dbReference type="GeneID" id="15140889"/>
<reference evidence="2 3" key="1">
    <citation type="submission" date="2018-08" db="EMBL/GenBank/DDBJ databases">
        <title>A genome reference for cultivated species of the human gut microbiota.</title>
        <authorList>
            <person name="Zou Y."/>
            <person name="Xue W."/>
            <person name="Luo G."/>
        </authorList>
    </citation>
    <scope>NUCLEOTIDE SEQUENCE [LARGE SCALE GENOMIC DNA]</scope>
    <source>
        <strain evidence="2 3">AF48-16</strain>
    </source>
</reference>
<proteinExistence type="predicted"/>
<dbReference type="RefSeq" id="WP_005227142.1">
    <property type="nucleotide sequence ID" value="NZ_BJMG01000002.1"/>
</dbReference>
<dbReference type="OrthoDB" id="2189147at2"/>
<evidence type="ECO:0000313" key="2">
    <source>
        <dbReference type="EMBL" id="RHK06097.1"/>
    </source>
</evidence>
<reference evidence="1 4" key="2">
    <citation type="submission" date="2023-03" db="EMBL/GenBank/DDBJ databases">
        <authorList>
            <person name="Shen W."/>
            <person name="Cai J."/>
        </authorList>
    </citation>
    <scope>NUCLEOTIDE SEQUENCE [LARGE SCALE GENOMIC DNA]</scope>
    <source>
        <strain evidence="1 4">B516</strain>
    </source>
</reference>
<dbReference type="AlphaFoldDB" id="A0A1G8Z9S8"/>
<dbReference type="EMBL" id="JARQDZ010000004">
    <property type="protein sequence ID" value="MDT2982981.1"/>
    <property type="molecule type" value="Genomic_DNA"/>
</dbReference>
<organism evidence="2 3">
    <name type="scientific">Enterococcus casseliflavus</name>
    <name type="common">Enterococcus flavescens</name>
    <dbReference type="NCBI Taxonomy" id="37734"/>
    <lineage>
        <taxon>Bacteria</taxon>
        <taxon>Bacillati</taxon>
        <taxon>Bacillota</taxon>
        <taxon>Bacilli</taxon>
        <taxon>Lactobacillales</taxon>
        <taxon>Enterococcaceae</taxon>
        <taxon>Enterococcus</taxon>
    </lineage>
</organism>
<comment type="caution">
    <text evidence="2">The sequence shown here is derived from an EMBL/GenBank/DDBJ whole genome shotgun (WGS) entry which is preliminary data.</text>
</comment>
<name>A0A1G8Z9S8_ENTCA</name>
<evidence type="ECO:0000313" key="4">
    <source>
        <dbReference type="Proteomes" id="UP001253851"/>
    </source>
</evidence>
<accession>A0A1G8Z9S8</accession>
<dbReference type="Proteomes" id="UP000286288">
    <property type="component" value="Unassembled WGS sequence"/>
</dbReference>
<sequence length="139" mass="16214">MEQSTPPYLSLKKELLDALDLHIDLLKTAPTIESSHLDGVLFMMRSLGFMLDRAPKVLLLEDKNEMNFMMFQYYSLLSELKYNLVLNFPYASIQGVPLLTLIQRFPTTYEKEMKQWWEARTGLKVEETKQTIEIAAFES</sequence>
<gene>
    <name evidence="2" type="ORF">DW084_10110</name>
    <name evidence="1" type="ORF">P7I34_09930</name>
</gene>
<dbReference type="Proteomes" id="UP001253851">
    <property type="component" value="Unassembled WGS sequence"/>
</dbReference>
<evidence type="ECO:0000313" key="3">
    <source>
        <dbReference type="Proteomes" id="UP000286288"/>
    </source>
</evidence>
<protein>
    <submittedName>
        <fullName evidence="2">Uncharacterized protein</fullName>
    </submittedName>
</protein>